<organism evidence="9 10">
    <name type="scientific">Undibacterium arcticum</name>
    <dbReference type="NCBI Taxonomy" id="1762892"/>
    <lineage>
        <taxon>Bacteria</taxon>
        <taxon>Pseudomonadati</taxon>
        <taxon>Pseudomonadota</taxon>
        <taxon>Betaproteobacteria</taxon>
        <taxon>Burkholderiales</taxon>
        <taxon>Oxalobacteraceae</taxon>
        <taxon>Undibacterium</taxon>
    </lineage>
</organism>
<dbReference type="NCBIfam" id="NF003974">
    <property type="entry name" value="PRK05467.1-3"/>
    <property type="match status" value="1"/>
</dbReference>
<feature type="binding site" evidence="7">
    <location>
        <position position="98"/>
    </location>
    <ligand>
        <name>Fe cation</name>
        <dbReference type="ChEBI" id="CHEBI:24875"/>
    </ligand>
</feature>
<dbReference type="NCBIfam" id="NF003973">
    <property type="entry name" value="PRK05467.1-2"/>
    <property type="match status" value="1"/>
</dbReference>
<dbReference type="InterPro" id="IPR044862">
    <property type="entry name" value="Pro_4_hyd_alph_FE2OG_OXY"/>
</dbReference>
<dbReference type="PANTHER" id="PTHR41536">
    <property type="entry name" value="PKHD-TYPE HYDROXYLASE YBIX"/>
    <property type="match status" value="1"/>
</dbReference>
<dbReference type="InterPro" id="IPR041097">
    <property type="entry name" value="PKHD_C"/>
</dbReference>
<dbReference type="Pfam" id="PF18331">
    <property type="entry name" value="PKHD_C"/>
    <property type="match status" value="1"/>
</dbReference>
<dbReference type="RefSeq" id="WP_390322398.1">
    <property type="nucleotide sequence ID" value="NZ_JBHRTP010000015.1"/>
</dbReference>
<keyword evidence="5 7" id="KW-0560">Oxidoreductase</keyword>
<keyword evidence="4 7" id="KW-0223">Dioxygenase</keyword>
<dbReference type="InterPro" id="IPR023550">
    <property type="entry name" value="PKHD_hydroxylase"/>
</dbReference>
<sequence>MLLTIPDLLSAEQVRHCRSQLDAADWIDGRATAGFQGSRVKHNRQLLEGSPAALALGDLIVAALERHPLFISAVLPLHVYPPLFNRYDGGQQFGEHIDNALRLMPGSRHKIRTDVSATLFLSEPDEYDGGELLIEDTYGMQSVKLPAGHLVVYPAASLHRVSAVTRGARLASFFWVQSMIRDDAQRTLLFDLDSAIQRLHQDHADARALLQLTGSYHNLLRMWSEL</sequence>
<proteinExistence type="inferred from homology"/>
<gene>
    <name evidence="9" type="ORF">ACFOFO_05725</name>
</gene>
<comment type="caution">
    <text evidence="9">The sequence shown here is derived from an EMBL/GenBank/DDBJ whole genome shotgun (WGS) entry which is preliminary data.</text>
</comment>
<feature type="binding site" evidence="7">
    <location>
        <position position="96"/>
    </location>
    <ligand>
        <name>Fe cation</name>
        <dbReference type="ChEBI" id="CHEBI:24875"/>
    </ligand>
</feature>
<dbReference type="InterPro" id="IPR006620">
    <property type="entry name" value="Pro_4_hyd_alph"/>
</dbReference>
<protein>
    <submittedName>
        <fullName evidence="9">Fe2+-dependent dioxygenase</fullName>
    </submittedName>
</protein>
<dbReference type="NCBIfam" id="NF003975">
    <property type="entry name" value="PRK05467.1-4"/>
    <property type="match status" value="1"/>
</dbReference>
<keyword evidence="10" id="KW-1185">Reference proteome</keyword>
<dbReference type="InterPro" id="IPR005123">
    <property type="entry name" value="Oxoglu/Fe-dep_dioxygenase_dom"/>
</dbReference>
<evidence type="ECO:0000313" key="9">
    <source>
        <dbReference type="EMBL" id="MFC3107461.1"/>
    </source>
</evidence>
<feature type="binding site" evidence="7">
    <location>
        <position position="159"/>
    </location>
    <ligand>
        <name>Fe cation</name>
        <dbReference type="ChEBI" id="CHEBI:24875"/>
    </ligand>
</feature>
<dbReference type="SMART" id="SM00702">
    <property type="entry name" value="P4Hc"/>
    <property type="match status" value="1"/>
</dbReference>
<keyword evidence="2 7" id="KW-0479">Metal-binding</keyword>
<dbReference type="Gene3D" id="4.10.860.20">
    <property type="entry name" value="Rabenosyn, Rab binding domain"/>
    <property type="match status" value="1"/>
</dbReference>
<evidence type="ECO:0000256" key="7">
    <source>
        <dbReference type="HAMAP-Rule" id="MF_00657"/>
    </source>
</evidence>
<reference evidence="10" key="1">
    <citation type="journal article" date="2019" name="Int. J. Syst. Evol. Microbiol.">
        <title>The Global Catalogue of Microorganisms (GCM) 10K type strain sequencing project: providing services to taxonomists for standard genome sequencing and annotation.</title>
        <authorList>
            <consortium name="The Broad Institute Genomics Platform"/>
            <consortium name="The Broad Institute Genome Sequencing Center for Infectious Disease"/>
            <person name="Wu L."/>
            <person name="Ma J."/>
        </authorList>
    </citation>
    <scope>NUCLEOTIDE SEQUENCE [LARGE SCALE GENOMIC DNA]</scope>
    <source>
        <strain evidence="10">KCTC 42986</strain>
    </source>
</reference>
<dbReference type="EMBL" id="JBHRTP010000015">
    <property type="protein sequence ID" value="MFC3107461.1"/>
    <property type="molecule type" value="Genomic_DNA"/>
</dbReference>
<dbReference type="Proteomes" id="UP001595530">
    <property type="component" value="Unassembled WGS sequence"/>
</dbReference>
<evidence type="ECO:0000256" key="3">
    <source>
        <dbReference type="ARBA" id="ARBA00022896"/>
    </source>
</evidence>
<evidence type="ECO:0000256" key="6">
    <source>
        <dbReference type="ARBA" id="ARBA00023004"/>
    </source>
</evidence>
<evidence type="ECO:0000259" key="8">
    <source>
        <dbReference type="PROSITE" id="PS51471"/>
    </source>
</evidence>
<evidence type="ECO:0000256" key="2">
    <source>
        <dbReference type="ARBA" id="ARBA00022723"/>
    </source>
</evidence>
<dbReference type="GO" id="GO:0051213">
    <property type="term" value="F:dioxygenase activity"/>
    <property type="evidence" value="ECO:0007669"/>
    <property type="project" value="UniProtKB-KW"/>
</dbReference>
<dbReference type="PROSITE" id="PS51471">
    <property type="entry name" value="FE2OG_OXY"/>
    <property type="match status" value="1"/>
</dbReference>
<comment type="cofactor">
    <cofactor evidence="1 7">
        <name>L-ascorbate</name>
        <dbReference type="ChEBI" id="CHEBI:38290"/>
    </cofactor>
</comment>
<feature type="domain" description="Fe2OG dioxygenase" evidence="8">
    <location>
        <begin position="78"/>
        <end position="178"/>
    </location>
</feature>
<keyword evidence="6 7" id="KW-0408">Iron</keyword>
<dbReference type="PANTHER" id="PTHR41536:SF1">
    <property type="entry name" value="PKHD-TYPE HYDROXYLASE YBIX"/>
    <property type="match status" value="1"/>
</dbReference>
<evidence type="ECO:0000313" key="10">
    <source>
        <dbReference type="Proteomes" id="UP001595530"/>
    </source>
</evidence>
<keyword evidence="3 7" id="KW-0847">Vitamin C</keyword>
<dbReference type="HAMAP" id="MF_00657">
    <property type="entry name" value="Hydroxyl_YbiX"/>
    <property type="match status" value="1"/>
</dbReference>
<comment type="cofactor">
    <cofactor evidence="7">
        <name>Fe(2+)</name>
        <dbReference type="ChEBI" id="CHEBI:29033"/>
    </cofactor>
    <text evidence="7">Binds 1 Fe(2+) ion per subunit.</text>
</comment>
<feature type="binding site" evidence="7">
    <location>
        <position position="169"/>
    </location>
    <ligand>
        <name>2-oxoglutarate</name>
        <dbReference type="ChEBI" id="CHEBI:16810"/>
    </ligand>
</feature>
<accession>A0ABV7F198</accession>
<evidence type="ECO:0000256" key="1">
    <source>
        <dbReference type="ARBA" id="ARBA00001961"/>
    </source>
</evidence>
<dbReference type="SUPFAM" id="SSF51197">
    <property type="entry name" value="Clavaminate synthase-like"/>
    <property type="match status" value="1"/>
</dbReference>
<dbReference type="Gene3D" id="2.60.120.620">
    <property type="entry name" value="q2cbj1_9rhob like domain"/>
    <property type="match status" value="1"/>
</dbReference>
<name>A0ABV7F198_9BURK</name>
<dbReference type="Pfam" id="PF13640">
    <property type="entry name" value="2OG-FeII_Oxy_3"/>
    <property type="match status" value="1"/>
</dbReference>
<evidence type="ECO:0000256" key="4">
    <source>
        <dbReference type="ARBA" id="ARBA00022964"/>
    </source>
</evidence>
<evidence type="ECO:0000256" key="5">
    <source>
        <dbReference type="ARBA" id="ARBA00023002"/>
    </source>
</evidence>